<dbReference type="SUPFAM" id="SSF52540">
    <property type="entry name" value="P-loop containing nucleoside triphosphate hydrolases"/>
    <property type="match status" value="1"/>
</dbReference>
<evidence type="ECO:0000313" key="7">
    <source>
        <dbReference type="EMBL" id="KOS22037.1"/>
    </source>
</evidence>
<evidence type="ECO:0000259" key="6">
    <source>
        <dbReference type="PROSITE" id="PS51706"/>
    </source>
</evidence>
<keyword evidence="1" id="KW-0479">Metal-binding</keyword>
<evidence type="ECO:0000313" key="8">
    <source>
        <dbReference type="Proteomes" id="UP000053831"/>
    </source>
</evidence>
<dbReference type="InterPro" id="IPR030393">
    <property type="entry name" value="G_ENGB_dom"/>
</dbReference>
<keyword evidence="8" id="KW-1185">Reference proteome</keyword>
<dbReference type="GO" id="GO:0005525">
    <property type="term" value="F:GTP binding"/>
    <property type="evidence" value="ECO:0007669"/>
    <property type="project" value="UniProtKB-KW"/>
</dbReference>
<accession>A0A0M8N2W5</accession>
<reference evidence="7 8" key="1">
    <citation type="submission" date="2015-07" db="EMBL/GenBank/DDBJ databases">
        <title>The genome of the fungus Escovopsis weberi, a specialized disease agent of ant agriculture.</title>
        <authorList>
            <person name="de Man T.J."/>
            <person name="Stajich J.E."/>
            <person name="Kubicek C.P."/>
            <person name="Chenthamara K."/>
            <person name="Atanasova L."/>
            <person name="Druzhinina I.S."/>
            <person name="Birnbaum S."/>
            <person name="Barribeau S.M."/>
            <person name="Teiling C."/>
            <person name="Suen G."/>
            <person name="Currie C."/>
            <person name="Gerardo N.M."/>
        </authorList>
    </citation>
    <scope>NUCLEOTIDE SEQUENCE [LARGE SCALE GENOMIC DNA]</scope>
</reference>
<dbReference type="GO" id="GO:0046872">
    <property type="term" value="F:metal ion binding"/>
    <property type="evidence" value="ECO:0007669"/>
    <property type="project" value="UniProtKB-KW"/>
</dbReference>
<evidence type="ECO:0000256" key="1">
    <source>
        <dbReference type="ARBA" id="ARBA00022723"/>
    </source>
</evidence>
<dbReference type="PANTHER" id="PTHR46498">
    <property type="entry name" value="GTP-BINDING PROTEIN 8"/>
    <property type="match status" value="1"/>
</dbReference>
<dbReference type="OrthoDB" id="391988at2759"/>
<dbReference type="PANTHER" id="PTHR46498:SF1">
    <property type="entry name" value="GTP-BINDING PROTEIN 8"/>
    <property type="match status" value="1"/>
</dbReference>
<dbReference type="Gene3D" id="3.40.50.300">
    <property type="entry name" value="P-loop containing nucleotide triphosphate hydrolases"/>
    <property type="match status" value="1"/>
</dbReference>
<dbReference type="GO" id="GO:0005739">
    <property type="term" value="C:mitochondrion"/>
    <property type="evidence" value="ECO:0007669"/>
    <property type="project" value="TreeGrafter"/>
</dbReference>
<evidence type="ECO:0000256" key="4">
    <source>
        <dbReference type="ARBA" id="ARBA00023134"/>
    </source>
</evidence>
<organism evidence="7 8">
    <name type="scientific">Escovopsis weberi</name>
    <dbReference type="NCBI Taxonomy" id="150374"/>
    <lineage>
        <taxon>Eukaryota</taxon>
        <taxon>Fungi</taxon>
        <taxon>Dikarya</taxon>
        <taxon>Ascomycota</taxon>
        <taxon>Pezizomycotina</taxon>
        <taxon>Sordariomycetes</taxon>
        <taxon>Hypocreomycetidae</taxon>
        <taxon>Hypocreales</taxon>
        <taxon>Hypocreaceae</taxon>
        <taxon>Escovopsis</taxon>
    </lineage>
</organism>
<evidence type="ECO:0000256" key="2">
    <source>
        <dbReference type="ARBA" id="ARBA00022741"/>
    </source>
</evidence>
<protein>
    <submittedName>
        <fullName evidence="7">Putative GTP-binding protein</fullName>
    </submittedName>
</protein>
<comment type="caution">
    <text evidence="7">The sequence shown here is derived from an EMBL/GenBank/DDBJ whole genome shotgun (WGS) entry which is preliminary data.</text>
</comment>
<dbReference type="Proteomes" id="UP000053831">
    <property type="component" value="Unassembled WGS sequence"/>
</dbReference>
<dbReference type="AlphaFoldDB" id="A0A0M8N2W5"/>
<dbReference type="Pfam" id="PF01926">
    <property type="entry name" value="MMR_HSR1"/>
    <property type="match status" value="1"/>
</dbReference>
<dbReference type="PROSITE" id="PS51706">
    <property type="entry name" value="G_ENGB"/>
    <property type="match status" value="1"/>
</dbReference>
<sequence length="341" mass="36783">MEVALTTNHNRGQDAAIKPHSIPFQPKKRSAPPNLAPKRREFFLAETIRQGPSPSSPLTTEPSSPSEAHRLALAAAFFDHPSRFLYSAAESLRHHVKNEHVPEILILGASNVGKSSFLNALVGKPDAARVSARPGKTTLMNAFGVGPPAKLARGLIPPGEKMPAHSLVVLDTPGYGFKSQASWGEAVVRYMGARKALRGAVLLLSSEKRISELDRWLLRALCESNTPTTVVLTKADKGGPSWRKTCGDMANSVRSEMAKIERTLGDRKWREGAGWNPLVYVTAAGLDKVPKLGNGGGVGGVRAAILEMAGFGLDEDEVKMKDEAMAYTGDVVSFDDIKWKT</sequence>
<dbReference type="InterPro" id="IPR052279">
    <property type="entry name" value="EngB_GTPase"/>
</dbReference>
<keyword evidence="3" id="KW-0460">Magnesium</keyword>
<name>A0A0M8N2W5_ESCWE</name>
<evidence type="ECO:0000256" key="3">
    <source>
        <dbReference type="ARBA" id="ARBA00022842"/>
    </source>
</evidence>
<dbReference type="EMBL" id="LGSR01000006">
    <property type="protein sequence ID" value="KOS22037.1"/>
    <property type="molecule type" value="Genomic_DNA"/>
</dbReference>
<feature type="region of interest" description="Disordered" evidence="5">
    <location>
        <begin position="1"/>
        <end position="36"/>
    </location>
</feature>
<dbReference type="InterPro" id="IPR027417">
    <property type="entry name" value="P-loop_NTPase"/>
</dbReference>
<dbReference type="STRING" id="150374.A0A0M8N2W5"/>
<feature type="domain" description="EngB-type G" evidence="6">
    <location>
        <begin position="100"/>
        <end position="311"/>
    </location>
</feature>
<feature type="compositionally biased region" description="Polar residues" evidence="5">
    <location>
        <begin position="1"/>
        <end position="10"/>
    </location>
</feature>
<gene>
    <name evidence="7" type="ORF">ESCO_001880</name>
</gene>
<keyword evidence="4" id="KW-0342">GTP-binding</keyword>
<evidence type="ECO:0000256" key="5">
    <source>
        <dbReference type="SAM" id="MobiDB-lite"/>
    </source>
</evidence>
<dbReference type="InterPro" id="IPR006073">
    <property type="entry name" value="GTP-bd"/>
</dbReference>
<proteinExistence type="predicted"/>
<keyword evidence="2" id="KW-0547">Nucleotide-binding</keyword>